<keyword evidence="1" id="KW-1133">Transmembrane helix</keyword>
<proteinExistence type="predicted"/>
<keyword evidence="1" id="KW-0812">Transmembrane</keyword>
<organism evidence="3">
    <name type="scientific">Clostridium symbiosum</name>
    <name type="common">Bacteroides symbiosus</name>
    <dbReference type="NCBI Taxonomy" id="1512"/>
    <lineage>
        <taxon>Bacteria</taxon>
        <taxon>Bacillati</taxon>
        <taxon>Bacillota</taxon>
        <taxon>Clostridia</taxon>
        <taxon>Lachnospirales</taxon>
        <taxon>Lachnospiraceae</taxon>
        <taxon>Otoolea</taxon>
    </lineage>
</organism>
<sequence>MTGNTDEMKRFMERLEKSNAGQEKYAKLQYRMSQLTAAASILILCIVLYTAATVIPRVNTLFNDIQASVSNIQKISKDLSDANLPEMIDNMDRLVTTSESSIETAVEKLNSIDFDSLNSAIRDLANIVRPLGKLFGG</sequence>
<reference evidence="3" key="1">
    <citation type="submission" date="2019-11" db="EMBL/GenBank/DDBJ databases">
        <authorList>
            <person name="Feng L."/>
        </authorList>
    </citation>
    <scope>NUCLEOTIDE SEQUENCE</scope>
    <source>
        <strain evidence="3">CsymbiosumLFYP84</strain>
    </source>
</reference>
<accession>A0A6N3BGA4</accession>
<evidence type="ECO:0000313" key="3">
    <source>
        <dbReference type="EMBL" id="VYU03395.1"/>
    </source>
</evidence>
<feature type="transmembrane region" description="Helical" evidence="1">
    <location>
        <begin position="35"/>
        <end position="55"/>
    </location>
</feature>
<protein>
    <submittedName>
        <fullName evidence="3">Uncharacterized protein</fullName>
    </submittedName>
</protein>
<dbReference type="EMBL" id="CACRUA010000015">
    <property type="protein sequence ID" value="VYU03395.1"/>
    <property type="molecule type" value="Genomic_DNA"/>
</dbReference>
<gene>
    <name evidence="3" type="ORF">CSLFYP84_01145</name>
    <name evidence="2" type="ORF">PM006_22110</name>
</gene>
<dbReference type="EMBL" id="JAQLGM010000101">
    <property type="protein sequence ID" value="MDB2002906.1"/>
    <property type="molecule type" value="Genomic_DNA"/>
</dbReference>
<evidence type="ECO:0000313" key="2">
    <source>
        <dbReference type="EMBL" id="MDB2002906.1"/>
    </source>
</evidence>
<keyword evidence="1" id="KW-0472">Membrane</keyword>
<dbReference type="AlphaFoldDB" id="A0A6N3BGA4"/>
<dbReference type="RefSeq" id="WP_003504625.1">
    <property type="nucleotide sequence ID" value="NZ_CABHNX010000255.1"/>
</dbReference>
<reference evidence="2" key="2">
    <citation type="submission" date="2023-01" db="EMBL/GenBank/DDBJ databases">
        <title>Human gut microbiome strain richness.</title>
        <authorList>
            <person name="Chen-Liaw A."/>
        </authorList>
    </citation>
    <scope>NUCLEOTIDE SEQUENCE</scope>
    <source>
        <strain evidence="2">B1_m1001713B170214d0_201011</strain>
    </source>
</reference>
<evidence type="ECO:0000256" key="1">
    <source>
        <dbReference type="SAM" id="Phobius"/>
    </source>
</evidence>
<dbReference type="Proteomes" id="UP001300871">
    <property type="component" value="Unassembled WGS sequence"/>
</dbReference>
<name>A0A6N3BGA4_CLOSY</name>